<evidence type="ECO:0000313" key="1">
    <source>
        <dbReference type="EMBL" id="KAJ4456642.1"/>
    </source>
</evidence>
<comment type="caution">
    <text evidence="1">The sequence shown here is derived from an EMBL/GenBank/DDBJ whole genome shotgun (WGS) entry which is preliminary data.</text>
</comment>
<organism evidence="1 2">
    <name type="scientific">Paratrimastix pyriformis</name>
    <dbReference type="NCBI Taxonomy" id="342808"/>
    <lineage>
        <taxon>Eukaryota</taxon>
        <taxon>Metamonada</taxon>
        <taxon>Preaxostyla</taxon>
        <taxon>Paratrimastigidae</taxon>
        <taxon>Paratrimastix</taxon>
    </lineage>
</organism>
<gene>
    <name evidence="1" type="ORF">PAPYR_8032</name>
</gene>
<accession>A0ABQ8UBH1</accession>
<protein>
    <recommendedName>
        <fullName evidence="3">Fibronectin type-III domain-containing protein</fullName>
    </recommendedName>
</protein>
<proteinExistence type="predicted"/>
<dbReference type="PANTHER" id="PTHR16897:SF2">
    <property type="entry name" value="OS03G0226600 PROTEIN"/>
    <property type="match status" value="1"/>
</dbReference>
<reference evidence="1" key="1">
    <citation type="journal article" date="2022" name="bioRxiv">
        <title>Genomics of Preaxostyla Flagellates Illuminates Evolutionary Transitions and the Path Towards Mitochondrial Loss.</title>
        <authorList>
            <person name="Novak L.V.F."/>
            <person name="Treitli S.C."/>
            <person name="Pyrih J."/>
            <person name="Halakuc P."/>
            <person name="Pipaliya S.V."/>
            <person name="Vacek V."/>
            <person name="Brzon O."/>
            <person name="Soukal P."/>
            <person name="Eme L."/>
            <person name="Dacks J.B."/>
            <person name="Karnkowska A."/>
            <person name="Elias M."/>
            <person name="Hampl V."/>
        </authorList>
    </citation>
    <scope>NUCLEOTIDE SEQUENCE</scope>
    <source>
        <strain evidence="1">RCP-MX</strain>
    </source>
</reference>
<evidence type="ECO:0000313" key="2">
    <source>
        <dbReference type="Proteomes" id="UP001141327"/>
    </source>
</evidence>
<keyword evidence="2" id="KW-1185">Reference proteome</keyword>
<evidence type="ECO:0008006" key="3">
    <source>
        <dbReference type="Google" id="ProtNLM"/>
    </source>
</evidence>
<dbReference type="Proteomes" id="UP001141327">
    <property type="component" value="Unassembled WGS sequence"/>
</dbReference>
<dbReference type="PANTHER" id="PTHR16897">
    <property type="entry name" value="OS10G0105400 PROTEIN"/>
    <property type="match status" value="1"/>
</dbReference>
<sequence length="327" mass="35863">MGRSHSLLPLTPLAGPVTSLWDGHNTTADEQYSNVWQEIDSRWVTSDPESGVSYHMSALLCRSCRQPLGVITPEDIDLIVGACCVWRRWGYNELPSGLPDASLTNVGARTAYAIPTTLLHAHKYHITLVTYNYAALSTRTVSNGLWIDLTNPFANTSYVYNSLAIANCTTGEFVGNSSGRICYQADSTPVVMWSGFWEDIAPIIRYEVAVGTSPGGTQLLPYTWAGLATDNFYNTRLNLPDGTIYYMTVRVFNCLEMASQTTSGFNMIDTSPPICTWVREGSGALDIDYSSANRSLYIRYGKSVSSTPQPQSKCAVLTVQTNDKGLA</sequence>
<name>A0ABQ8UBH1_9EUKA</name>
<dbReference type="EMBL" id="JAPMOS010000064">
    <property type="protein sequence ID" value="KAJ4456642.1"/>
    <property type="molecule type" value="Genomic_DNA"/>
</dbReference>